<feature type="domain" description="Kazal-like" evidence="5">
    <location>
        <begin position="123"/>
        <end position="175"/>
    </location>
</feature>
<feature type="signal peptide" evidence="4">
    <location>
        <begin position="1"/>
        <end position="21"/>
    </location>
</feature>
<accession>A0A8T1X5X4</accession>
<comment type="caution">
    <text evidence="6">The sequence shown here is derived from an EMBL/GenBank/DDBJ whole genome shotgun (WGS) entry which is preliminary data.</text>
</comment>
<evidence type="ECO:0000256" key="3">
    <source>
        <dbReference type="ARBA" id="ARBA00023157"/>
    </source>
</evidence>
<keyword evidence="4" id="KW-0732">Signal</keyword>
<keyword evidence="2" id="KW-0722">Serine protease inhibitor</keyword>
<keyword evidence="1" id="KW-0646">Protease inhibitor</keyword>
<keyword evidence="7" id="KW-1185">Reference proteome</keyword>
<evidence type="ECO:0000313" key="6">
    <source>
        <dbReference type="EMBL" id="KAG7399453.1"/>
    </source>
</evidence>
<dbReference type="SMART" id="SM00280">
    <property type="entry name" value="KAZAL"/>
    <property type="match status" value="3"/>
</dbReference>
<evidence type="ECO:0000256" key="2">
    <source>
        <dbReference type="ARBA" id="ARBA00022900"/>
    </source>
</evidence>
<dbReference type="InterPro" id="IPR050653">
    <property type="entry name" value="Prot_Inhib_GrowthFact_Antg"/>
</dbReference>
<sequence length="225" mass="23708">MKPTAYLLIALIAAAIATAQAESFGFPTIDAKNQLTPAVVTTTFCPGSCRNYFASVTDKNGVKYSNECHMRMAKCKKESADASNIESGSAFAAPKLVKGTEAPEGVQESTSSSGSTSSTDSSLLSSGKCSFVCPAVFQPVTDENGNTYSNACKMKAAKCKESKLKPVGANGEESKPLGLSTKAPTSRLFCPTVCPKNISPVFDENGVMYPNRCHMTIAKCQGKNK</sequence>
<dbReference type="Proteomes" id="UP000693981">
    <property type="component" value="Unassembled WGS sequence"/>
</dbReference>
<dbReference type="EMBL" id="JAGDFL010000053">
    <property type="protein sequence ID" value="KAG7399453.1"/>
    <property type="molecule type" value="Genomic_DNA"/>
</dbReference>
<dbReference type="PANTHER" id="PTHR10913:SF45">
    <property type="entry name" value="FOLLISTATIN, ISOFORM A-RELATED"/>
    <property type="match status" value="1"/>
</dbReference>
<dbReference type="InterPro" id="IPR002350">
    <property type="entry name" value="Kazal_dom"/>
</dbReference>
<evidence type="ECO:0000256" key="1">
    <source>
        <dbReference type="ARBA" id="ARBA00022690"/>
    </source>
</evidence>
<dbReference type="GO" id="GO:0005576">
    <property type="term" value="C:extracellular region"/>
    <property type="evidence" value="ECO:0007669"/>
    <property type="project" value="TreeGrafter"/>
</dbReference>
<organism evidence="6 7">
    <name type="scientific">Phytophthora boehmeriae</name>
    <dbReference type="NCBI Taxonomy" id="109152"/>
    <lineage>
        <taxon>Eukaryota</taxon>
        <taxon>Sar</taxon>
        <taxon>Stramenopiles</taxon>
        <taxon>Oomycota</taxon>
        <taxon>Peronosporomycetes</taxon>
        <taxon>Peronosporales</taxon>
        <taxon>Peronosporaceae</taxon>
        <taxon>Phytophthora</taxon>
    </lineage>
</organism>
<dbReference type="PROSITE" id="PS51465">
    <property type="entry name" value="KAZAL_2"/>
    <property type="match status" value="2"/>
</dbReference>
<reference evidence="6" key="1">
    <citation type="submission" date="2021-02" db="EMBL/GenBank/DDBJ databases">
        <authorList>
            <person name="Palmer J.M."/>
        </authorList>
    </citation>
    <scope>NUCLEOTIDE SEQUENCE</scope>
    <source>
        <strain evidence="6">SCRP23</strain>
    </source>
</reference>
<evidence type="ECO:0000313" key="7">
    <source>
        <dbReference type="Proteomes" id="UP000693981"/>
    </source>
</evidence>
<evidence type="ECO:0000256" key="4">
    <source>
        <dbReference type="SAM" id="SignalP"/>
    </source>
</evidence>
<gene>
    <name evidence="6" type="ORF">PHYBOEH_008825</name>
</gene>
<dbReference type="PANTHER" id="PTHR10913">
    <property type="entry name" value="FOLLISTATIN-RELATED"/>
    <property type="match status" value="1"/>
</dbReference>
<dbReference type="Pfam" id="PF07648">
    <property type="entry name" value="Kazal_2"/>
    <property type="match status" value="3"/>
</dbReference>
<name>A0A8T1X5X4_9STRA</name>
<evidence type="ECO:0000259" key="5">
    <source>
        <dbReference type="PROSITE" id="PS51465"/>
    </source>
</evidence>
<dbReference type="AlphaFoldDB" id="A0A8T1X5X4"/>
<protein>
    <recommendedName>
        <fullName evidence="5">Kazal-like domain-containing protein</fullName>
    </recommendedName>
</protein>
<feature type="chain" id="PRO_5035743631" description="Kazal-like domain-containing protein" evidence="4">
    <location>
        <begin position="22"/>
        <end position="225"/>
    </location>
</feature>
<dbReference type="OrthoDB" id="127054at2759"/>
<keyword evidence="3" id="KW-1015">Disulfide bond</keyword>
<proteinExistence type="predicted"/>
<feature type="domain" description="Kazal-like" evidence="5">
    <location>
        <begin position="184"/>
        <end position="225"/>
    </location>
</feature>
<dbReference type="CDD" id="cd00104">
    <property type="entry name" value="KAZAL_FS"/>
    <property type="match status" value="2"/>
</dbReference>